<dbReference type="AlphaFoldDB" id="A0A076LE58"/>
<accession>A0A076LE58</accession>
<dbReference type="HOGENOM" id="CLU_3183081_0_0_6"/>
<sequence length="46" mass="5212">MQIKTSVISFQKVKTELQTNKKQVISINNQLLPISLPVTSRIGCQR</sequence>
<proteinExistence type="predicted"/>
<evidence type="ECO:0000313" key="1">
    <source>
        <dbReference type="EMBL" id="AIJ06795.1"/>
    </source>
</evidence>
<evidence type="ECO:0000313" key="2">
    <source>
        <dbReference type="Proteomes" id="UP000028681"/>
    </source>
</evidence>
<name>A0A076LE58_9GAMM</name>
<dbReference type="KEGG" id="ete:ETEE_0317"/>
<protein>
    <submittedName>
        <fullName evidence="1">Uncharacterized protein</fullName>
    </submittedName>
</protein>
<organism evidence="1 2">
    <name type="scientific">Edwardsiella anguillarum ET080813</name>
    <dbReference type="NCBI Taxonomy" id="667120"/>
    <lineage>
        <taxon>Bacteria</taxon>
        <taxon>Pseudomonadati</taxon>
        <taxon>Pseudomonadota</taxon>
        <taxon>Gammaproteobacteria</taxon>
        <taxon>Enterobacterales</taxon>
        <taxon>Hafniaceae</taxon>
        <taxon>Edwardsiella</taxon>
    </lineage>
</organism>
<gene>
    <name evidence="1" type="ORF">ETEE_0317</name>
</gene>
<dbReference type="EMBL" id="CP006664">
    <property type="protein sequence ID" value="AIJ06795.1"/>
    <property type="molecule type" value="Genomic_DNA"/>
</dbReference>
<reference evidence="1 2" key="1">
    <citation type="journal article" date="2012" name="PLoS ONE">
        <title>Edwardsiella comparative phylogenomics reveal the new intra/inter-species taxonomic relationships, virulence evolution and niche adaptation mechanisms.</title>
        <authorList>
            <person name="Yang M."/>
            <person name="Lv Y."/>
            <person name="Xiao J."/>
            <person name="Wu H."/>
            <person name="Zheng H."/>
            <person name="Liu Q."/>
            <person name="Zhang Y."/>
            <person name="Wang Q."/>
        </authorList>
    </citation>
    <scope>NUCLEOTIDE SEQUENCE [LARGE SCALE GENOMIC DNA]</scope>
    <source>
        <strain evidence="2">080813</strain>
    </source>
</reference>
<dbReference type="Proteomes" id="UP000028681">
    <property type="component" value="Chromosome"/>
</dbReference>